<reference evidence="2 3" key="1">
    <citation type="submission" date="2020-08" db="EMBL/GenBank/DDBJ databases">
        <title>Genomic Encyclopedia of Type Strains, Phase IV (KMG-IV): sequencing the most valuable type-strain genomes for metagenomic binning, comparative biology and taxonomic classification.</title>
        <authorList>
            <person name="Goeker M."/>
        </authorList>
    </citation>
    <scope>NUCLEOTIDE SEQUENCE [LARGE SCALE GENOMIC DNA]</scope>
    <source>
        <strain evidence="2 3">DSM 21458</strain>
    </source>
</reference>
<dbReference type="CDD" id="cd14748">
    <property type="entry name" value="PBP2_UgpB"/>
    <property type="match status" value="1"/>
</dbReference>
<accession>A0A841I5B1</accession>
<keyword evidence="3" id="KW-1185">Reference proteome</keyword>
<sequence>MRRKTTLALTTLMLLGLPAHAQKVTLELWAHWGSEQRRPTINKIIDGWNKRNPNVQVKYTFVPFDQVKTKVLAATAAGNPPDVAVMDIRTTRMRADKKQVIDLSALGADSLKSRFYANMWETGTYGGKQYSLPFVTETRFLYYNKAAFKEVGLDPNKPPTTWKQLEEYAAKLDKKQGNSYARIGFYPLYGSFGFEGWVNNAGATMWDERMENPRIDNATAVKTLEWIQSFAKRYGSRNLAAFQSSFGGGTQDPFISGRLAMYLDIGGYAATLAKYAPDMDYGIARIPTPTGKPGPMSSWGAGFVLELPAGGKHPKEAYAFAKYMATEGARIWALEQNDFPGDKAAAKAVRTEAFKKMSDNMRYTYISVAPTYAPDYDSVVKRAIDDAINSGGDAKAALGKAQEAIARTVAQNRR</sequence>
<feature type="chain" id="PRO_5032503265" evidence="1">
    <location>
        <begin position="22"/>
        <end position="414"/>
    </location>
</feature>
<dbReference type="Gene3D" id="3.40.190.10">
    <property type="entry name" value="Periplasmic binding protein-like II"/>
    <property type="match status" value="2"/>
</dbReference>
<protein>
    <submittedName>
        <fullName evidence="2">Multiple sugar transport system substrate-binding protein</fullName>
    </submittedName>
</protein>
<dbReference type="SUPFAM" id="SSF53850">
    <property type="entry name" value="Periplasmic binding protein-like II"/>
    <property type="match status" value="1"/>
</dbReference>
<keyword evidence="2" id="KW-0762">Sugar transport</keyword>
<keyword evidence="1" id="KW-0732">Signal</keyword>
<dbReference type="PANTHER" id="PTHR43649">
    <property type="entry name" value="ARABINOSE-BINDING PROTEIN-RELATED"/>
    <property type="match status" value="1"/>
</dbReference>
<keyword evidence="2" id="KW-0813">Transport</keyword>
<dbReference type="InterPro" id="IPR050490">
    <property type="entry name" value="Bact_solute-bd_prot1"/>
</dbReference>
<gene>
    <name evidence="2" type="ORF">HNR42_002501</name>
</gene>
<dbReference type="Proteomes" id="UP000569951">
    <property type="component" value="Unassembled WGS sequence"/>
</dbReference>
<dbReference type="InterPro" id="IPR006059">
    <property type="entry name" value="SBP"/>
</dbReference>
<dbReference type="RefSeq" id="WP_183987821.1">
    <property type="nucleotide sequence ID" value="NZ_JACHHG010000009.1"/>
</dbReference>
<dbReference type="EMBL" id="JACHHG010000009">
    <property type="protein sequence ID" value="MBB6099065.1"/>
    <property type="molecule type" value="Genomic_DNA"/>
</dbReference>
<organism evidence="2 3">
    <name type="scientific">Deinobacterium chartae</name>
    <dbReference type="NCBI Taxonomy" id="521158"/>
    <lineage>
        <taxon>Bacteria</taxon>
        <taxon>Thermotogati</taxon>
        <taxon>Deinococcota</taxon>
        <taxon>Deinococci</taxon>
        <taxon>Deinococcales</taxon>
        <taxon>Deinococcaceae</taxon>
        <taxon>Deinobacterium</taxon>
    </lineage>
</organism>
<name>A0A841I5B1_9DEIO</name>
<dbReference type="AlphaFoldDB" id="A0A841I5B1"/>
<comment type="caution">
    <text evidence="2">The sequence shown here is derived from an EMBL/GenBank/DDBJ whole genome shotgun (WGS) entry which is preliminary data.</text>
</comment>
<dbReference type="Pfam" id="PF01547">
    <property type="entry name" value="SBP_bac_1"/>
    <property type="match status" value="1"/>
</dbReference>
<evidence type="ECO:0000313" key="3">
    <source>
        <dbReference type="Proteomes" id="UP000569951"/>
    </source>
</evidence>
<proteinExistence type="predicted"/>
<evidence type="ECO:0000256" key="1">
    <source>
        <dbReference type="SAM" id="SignalP"/>
    </source>
</evidence>
<feature type="signal peptide" evidence="1">
    <location>
        <begin position="1"/>
        <end position="21"/>
    </location>
</feature>
<dbReference type="PANTHER" id="PTHR43649:SF12">
    <property type="entry name" value="DIACETYLCHITOBIOSE BINDING PROTEIN DASA"/>
    <property type="match status" value="1"/>
</dbReference>
<evidence type="ECO:0000313" key="2">
    <source>
        <dbReference type="EMBL" id="MBB6099065.1"/>
    </source>
</evidence>